<comment type="caution">
    <text evidence="1">The sequence shown here is derived from an EMBL/GenBank/DDBJ whole genome shotgun (WGS) entry which is preliminary data.</text>
</comment>
<dbReference type="AlphaFoldDB" id="A0AAD5VUU7"/>
<dbReference type="Proteomes" id="UP001213000">
    <property type="component" value="Unassembled WGS sequence"/>
</dbReference>
<gene>
    <name evidence="1" type="ORF">NP233_g5634</name>
</gene>
<protein>
    <submittedName>
        <fullName evidence="1">Uncharacterized protein</fullName>
    </submittedName>
</protein>
<name>A0AAD5VUU7_9AGAR</name>
<sequence>MPPVPPLLHRYVVSAVLDAPLTRLRYVDPLLGVFTGVLAYYLHETHPRTALPPDQRLTELIRWKREKTQREREDQLRASDAAEQ</sequence>
<evidence type="ECO:0000313" key="2">
    <source>
        <dbReference type="Proteomes" id="UP001213000"/>
    </source>
</evidence>
<proteinExistence type="predicted"/>
<dbReference type="GO" id="GO:0009306">
    <property type="term" value="P:protein secretion"/>
    <property type="evidence" value="ECO:0007669"/>
    <property type="project" value="InterPro"/>
</dbReference>
<evidence type="ECO:0000313" key="1">
    <source>
        <dbReference type="EMBL" id="KAJ3568567.1"/>
    </source>
</evidence>
<reference evidence="1" key="1">
    <citation type="submission" date="2022-07" db="EMBL/GenBank/DDBJ databases">
        <title>Genome Sequence of Leucocoprinus birnbaumii.</title>
        <authorList>
            <person name="Buettner E."/>
        </authorList>
    </citation>
    <scope>NUCLEOTIDE SEQUENCE</scope>
    <source>
        <strain evidence="1">VT141</strain>
    </source>
</reference>
<keyword evidence="2" id="KW-1185">Reference proteome</keyword>
<organism evidence="1 2">
    <name type="scientific">Leucocoprinus birnbaumii</name>
    <dbReference type="NCBI Taxonomy" id="56174"/>
    <lineage>
        <taxon>Eukaryota</taxon>
        <taxon>Fungi</taxon>
        <taxon>Dikarya</taxon>
        <taxon>Basidiomycota</taxon>
        <taxon>Agaricomycotina</taxon>
        <taxon>Agaricomycetes</taxon>
        <taxon>Agaricomycetidae</taxon>
        <taxon>Agaricales</taxon>
        <taxon>Agaricineae</taxon>
        <taxon>Agaricaceae</taxon>
        <taxon>Leucocoprinus</taxon>
    </lineage>
</organism>
<accession>A0AAD5VUU7</accession>
<dbReference type="InterPro" id="IPR024242">
    <property type="entry name" value="NCE101"/>
</dbReference>
<dbReference type="EMBL" id="JANIEX010000338">
    <property type="protein sequence ID" value="KAJ3568567.1"/>
    <property type="molecule type" value="Genomic_DNA"/>
</dbReference>
<dbReference type="Pfam" id="PF11654">
    <property type="entry name" value="NCE101"/>
    <property type="match status" value="1"/>
</dbReference>